<dbReference type="GO" id="GO:0035556">
    <property type="term" value="P:intracellular signal transduction"/>
    <property type="evidence" value="ECO:0007669"/>
    <property type="project" value="InterPro"/>
</dbReference>
<accession>A0A6J4SPE9</accession>
<reference evidence="4" key="1">
    <citation type="submission" date="2020-02" db="EMBL/GenBank/DDBJ databases">
        <authorList>
            <person name="Meier V. D."/>
        </authorList>
    </citation>
    <scope>NUCLEOTIDE SEQUENCE</scope>
    <source>
        <strain evidence="4">AVDCRST_MAG53</strain>
    </source>
</reference>
<dbReference type="InterPro" id="IPR027417">
    <property type="entry name" value="P-loop_NTPase"/>
</dbReference>
<dbReference type="InterPro" id="IPR019734">
    <property type="entry name" value="TPR_rpt"/>
</dbReference>
<sequence length="1147" mass="124480">MLICGSCGEENSERFRFCGACGAALAGPAPADGEERKVVSVLFVDLVGFTARSDQADPEDVRARLRPYHSMLKREIEQFGGTVEKFIGDAVMAVFGAPVAHEDDAERGVRAALRIVEAIENLNDEHPGLDLSVRAAVNTGEALVSLSARPERGEGIVTGDVVNTASRLQGVAPVGGVAVGELTYRATRSAIEYAPLEPVMVKGKQEPLQIWHALRARGRSTEIEQATTPFIGRDAELGLLQQTFTRAVRESSVQLVTVTGEPGVGKSRLTSEFFKWVYDQPELIFWRHGHCPPYGEGITFWALGEIVKAQAQILESDGMAAAADKLSEAVDSVVDASEREWVKTLLAPLVGSSTAVASTGRAESFAAWLTFIEAIASTAPLILVVEDLHWADDVLVEFIEHLVEWATDVPLLVMCTARPELYERHRGWGGGTRNLTTINLCPLSGEETGALISALLSETMLPEATQQALLERSGGNPLYAEEFVRMLGDHGVLERRGDVVELASDAVISVPETVQALIAARLDTLPPDRKAPMYDAAVLGRVFWSGGVAAMTGRPEVEVRQLLHELARKELVRPARRPSIEGQAEYAFWHVLVQDVAYLQIPRAARSAKHRAAAEWLEGVAGKRVGDHAEILAFHYTQALRFAQATGSTNDKALLAARAVEFLVASGDRALHLDLEKAGSFYRRALELVAEQDARRGRILVKLGWVDSDRGLHDDARRDFEKAIDALRSAGDRVGVGEAHALLARTVWRQGEGARARTLAAEGVSILEGEPPGPERVDAYNEVGRLCMVAAEFDAAIRHADDAIHSAQELALQRPVVRALVNRGVSRCHLGDHDSGIDDLRSAQRLALELGLGLETIPTYANLAWSLGDTDGPEEALRLASEGVEFAERRGLAFPVAMVKTIKAEFLFKLGRWDETLELTDELLEWERTHRASQIRVRAARERCRVLLLRGQAEAAAASLEELLSDARRAGDPQTVIPVLALGASIELARGQPAAAIELAREILTVDASDYRLRETAVTVRVLTRCGAFDDAEAQMHGLTPTAPRHRAVLTSARAVMTEARGELAGGATLHRAAAEAWSGLGDVVERAWALLGEGRCLAQLGDGDAATDRLRDAREAFVAFGAETWIGEADDWLARAESRRAGQRRA</sequence>
<feature type="domain" description="Guanylate cyclase" evidence="3">
    <location>
        <begin position="40"/>
        <end position="169"/>
    </location>
</feature>
<evidence type="ECO:0000256" key="2">
    <source>
        <dbReference type="ARBA" id="ARBA00022840"/>
    </source>
</evidence>
<dbReference type="SUPFAM" id="SSF52540">
    <property type="entry name" value="P-loop containing nucleoside triphosphate hydrolases"/>
    <property type="match status" value="1"/>
</dbReference>
<gene>
    <name evidence="4" type="ORF">AVDCRST_MAG53-1893</name>
</gene>
<protein>
    <submittedName>
        <fullName evidence="4">Adenylate cyclase / Guanylate cyclase</fullName>
        <ecNumber evidence="4">4.6.1.1</ecNumber>
        <ecNumber evidence="4">4.6.1.2</ecNumber>
    </submittedName>
</protein>
<proteinExistence type="predicted"/>
<keyword evidence="2" id="KW-0067">ATP-binding</keyword>
<dbReference type="Pfam" id="PF00211">
    <property type="entry name" value="Guanylate_cyc"/>
    <property type="match status" value="1"/>
</dbReference>
<dbReference type="InterPro" id="IPR001054">
    <property type="entry name" value="A/G_cyclase"/>
</dbReference>
<dbReference type="AlphaFoldDB" id="A0A6J4SPE9"/>
<dbReference type="Gene3D" id="1.25.40.10">
    <property type="entry name" value="Tetratricopeptide repeat domain"/>
    <property type="match status" value="2"/>
</dbReference>
<dbReference type="PANTHER" id="PTHR16305:SF28">
    <property type="entry name" value="GUANYLATE CYCLASE DOMAIN-CONTAINING PROTEIN"/>
    <property type="match status" value="1"/>
</dbReference>
<dbReference type="EC" id="4.6.1.1" evidence="4"/>
<dbReference type="GO" id="GO:0004016">
    <property type="term" value="F:adenylate cyclase activity"/>
    <property type="evidence" value="ECO:0007669"/>
    <property type="project" value="UniProtKB-EC"/>
</dbReference>
<dbReference type="Gene3D" id="3.30.70.1230">
    <property type="entry name" value="Nucleotide cyclase"/>
    <property type="match status" value="1"/>
</dbReference>
<dbReference type="PANTHER" id="PTHR16305">
    <property type="entry name" value="TESTICULAR SOLUBLE ADENYLYL CYCLASE"/>
    <property type="match status" value="1"/>
</dbReference>
<dbReference type="Gene3D" id="3.40.50.300">
    <property type="entry name" value="P-loop containing nucleotide triphosphate hydrolases"/>
    <property type="match status" value="1"/>
</dbReference>
<dbReference type="EC" id="4.6.1.2" evidence="4"/>
<dbReference type="InterPro" id="IPR029787">
    <property type="entry name" value="Nucleotide_cyclase"/>
</dbReference>
<dbReference type="GO" id="GO:0004383">
    <property type="term" value="F:guanylate cyclase activity"/>
    <property type="evidence" value="ECO:0007669"/>
    <property type="project" value="UniProtKB-EC"/>
</dbReference>
<organism evidence="4">
    <name type="scientific">uncultured Solirubrobacteraceae bacterium</name>
    <dbReference type="NCBI Taxonomy" id="1162706"/>
    <lineage>
        <taxon>Bacteria</taxon>
        <taxon>Bacillati</taxon>
        <taxon>Actinomycetota</taxon>
        <taxon>Thermoleophilia</taxon>
        <taxon>Solirubrobacterales</taxon>
        <taxon>Solirubrobacteraceae</taxon>
        <taxon>environmental samples</taxon>
    </lineage>
</organism>
<keyword evidence="4" id="KW-0456">Lyase</keyword>
<dbReference type="InterPro" id="IPR041664">
    <property type="entry name" value="AAA_16"/>
</dbReference>
<dbReference type="GO" id="GO:0005737">
    <property type="term" value="C:cytoplasm"/>
    <property type="evidence" value="ECO:0007669"/>
    <property type="project" value="TreeGrafter"/>
</dbReference>
<dbReference type="GO" id="GO:0005524">
    <property type="term" value="F:ATP binding"/>
    <property type="evidence" value="ECO:0007669"/>
    <property type="project" value="UniProtKB-KW"/>
</dbReference>
<evidence type="ECO:0000256" key="1">
    <source>
        <dbReference type="ARBA" id="ARBA00022741"/>
    </source>
</evidence>
<dbReference type="Pfam" id="PF13191">
    <property type="entry name" value="AAA_16"/>
    <property type="match status" value="1"/>
</dbReference>
<dbReference type="PROSITE" id="PS50125">
    <property type="entry name" value="GUANYLATE_CYCLASE_2"/>
    <property type="match status" value="1"/>
</dbReference>
<dbReference type="EMBL" id="CADCVR010000063">
    <property type="protein sequence ID" value="CAA9500083.1"/>
    <property type="molecule type" value="Genomic_DNA"/>
</dbReference>
<evidence type="ECO:0000313" key="4">
    <source>
        <dbReference type="EMBL" id="CAA9500083.1"/>
    </source>
</evidence>
<dbReference type="SUPFAM" id="SSF48452">
    <property type="entry name" value="TPR-like"/>
    <property type="match status" value="2"/>
</dbReference>
<dbReference type="InterPro" id="IPR011990">
    <property type="entry name" value="TPR-like_helical_dom_sf"/>
</dbReference>
<dbReference type="CDD" id="cd07302">
    <property type="entry name" value="CHD"/>
    <property type="match status" value="1"/>
</dbReference>
<name>A0A6J4SPE9_9ACTN</name>
<dbReference type="SMART" id="SM00028">
    <property type="entry name" value="TPR"/>
    <property type="match status" value="5"/>
</dbReference>
<dbReference type="SMART" id="SM00044">
    <property type="entry name" value="CYCc"/>
    <property type="match status" value="1"/>
</dbReference>
<dbReference type="SUPFAM" id="SSF55073">
    <property type="entry name" value="Nucleotide cyclase"/>
    <property type="match status" value="1"/>
</dbReference>
<evidence type="ECO:0000259" key="3">
    <source>
        <dbReference type="PROSITE" id="PS50125"/>
    </source>
</evidence>
<keyword evidence="1" id="KW-0547">Nucleotide-binding</keyword>